<dbReference type="AlphaFoldDB" id="A0A8X6FZC9"/>
<protein>
    <submittedName>
        <fullName evidence="2">Uncharacterized protein</fullName>
    </submittedName>
</protein>
<reference evidence="2" key="1">
    <citation type="submission" date="2020-07" db="EMBL/GenBank/DDBJ databases">
        <title>Multicomponent nature underlies the extraordinary mechanical properties of spider dragline silk.</title>
        <authorList>
            <person name="Kono N."/>
            <person name="Nakamura H."/>
            <person name="Mori M."/>
            <person name="Yoshida Y."/>
            <person name="Ohtoshi R."/>
            <person name="Malay A.D."/>
            <person name="Moran D.A.P."/>
            <person name="Tomita M."/>
            <person name="Numata K."/>
            <person name="Arakawa K."/>
        </authorList>
    </citation>
    <scope>NUCLEOTIDE SEQUENCE</scope>
</reference>
<sequence>MTSFDYVKKVVSTSSGRVLFGDIQKFVVVKKLKRHLWRFGVGVIRNSRSRVRWGMYLFLLAVVVCNPLGAGKLTPSPFDLSA</sequence>
<name>A0A8X6FZC9_TRICU</name>
<dbReference type="EMBL" id="BMAO01003877">
    <property type="protein sequence ID" value="GFQ90794.1"/>
    <property type="molecule type" value="Genomic_DNA"/>
</dbReference>
<proteinExistence type="predicted"/>
<dbReference type="Proteomes" id="UP000887116">
    <property type="component" value="Unassembled WGS sequence"/>
</dbReference>
<feature type="transmembrane region" description="Helical" evidence="1">
    <location>
        <begin position="53"/>
        <end position="70"/>
    </location>
</feature>
<organism evidence="2 3">
    <name type="scientific">Trichonephila clavata</name>
    <name type="common">Joro spider</name>
    <name type="synonym">Nephila clavata</name>
    <dbReference type="NCBI Taxonomy" id="2740835"/>
    <lineage>
        <taxon>Eukaryota</taxon>
        <taxon>Metazoa</taxon>
        <taxon>Ecdysozoa</taxon>
        <taxon>Arthropoda</taxon>
        <taxon>Chelicerata</taxon>
        <taxon>Arachnida</taxon>
        <taxon>Araneae</taxon>
        <taxon>Araneomorphae</taxon>
        <taxon>Entelegynae</taxon>
        <taxon>Araneoidea</taxon>
        <taxon>Nephilidae</taxon>
        <taxon>Trichonephila</taxon>
    </lineage>
</organism>
<keyword evidence="1" id="KW-0812">Transmembrane</keyword>
<evidence type="ECO:0000313" key="2">
    <source>
        <dbReference type="EMBL" id="GFQ90794.1"/>
    </source>
</evidence>
<evidence type="ECO:0000313" key="3">
    <source>
        <dbReference type="Proteomes" id="UP000887116"/>
    </source>
</evidence>
<keyword evidence="1" id="KW-1133">Transmembrane helix</keyword>
<keyword evidence="3" id="KW-1185">Reference proteome</keyword>
<evidence type="ECO:0000256" key="1">
    <source>
        <dbReference type="SAM" id="Phobius"/>
    </source>
</evidence>
<keyword evidence="1" id="KW-0472">Membrane</keyword>
<gene>
    <name evidence="2" type="ORF">TNCT_272061</name>
</gene>
<comment type="caution">
    <text evidence="2">The sequence shown here is derived from an EMBL/GenBank/DDBJ whole genome shotgun (WGS) entry which is preliminary data.</text>
</comment>
<accession>A0A8X6FZC9</accession>